<dbReference type="InterPro" id="IPR004697">
    <property type="entry name" value="AbgT"/>
</dbReference>
<dbReference type="Pfam" id="PF03806">
    <property type="entry name" value="ABG_transport"/>
    <property type="match status" value="1"/>
</dbReference>
<evidence type="ECO:0000256" key="1">
    <source>
        <dbReference type="SAM" id="Phobius"/>
    </source>
</evidence>
<evidence type="ECO:0000313" key="3">
    <source>
        <dbReference type="Proteomes" id="UP000318521"/>
    </source>
</evidence>
<reference evidence="2 3" key="1">
    <citation type="submission" date="2019-07" db="EMBL/GenBank/DDBJ databases">
        <authorList>
            <person name="Park Y.J."/>
            <person name="Jeong S.E."/>
            <person name="Jung H.S."/>
        </authorList>
    </citation>
    <scope>NUCLEOTIDE SEQUENCE [LARGE SCALE GENOMIC DNA]</scope>
    <source>
        <strain evidence="3">P16(2019)</strain>
    </source>
</reference>
<feature type="transmembrane region" description="Helical" evidence="1">
    <location>
        <begin position="463"/>
        <end position="488"/>
    </location>
</feature>
<accession>A0A554A473</accession>
<feature type="transmembrane region" description="Helical" evidence="1">
    <location>
        <begin position="107"/>
        <end position="124"/>
    </location>
</feature>
<feature type="transmembrane region" description="Helical" evidence="1">
    <location>
        <begin position="158"/>
        <end position="180"/>
    </location>
</feature>
<proteinExistence type="predicted"/>
<feature type="transmembrane region" description="Helical" evidence="1">
    <location>
        <begin position="433"/>
        <end position="451"/>
    </location>
</feature>
<comment type="caution">
    <text evidence="2">The sequence shown here is derived from an EMBL/GenBank/DDBJ whole genome shotgun (WGS) entry which is preliminary data.</text>
</comment>
<feature type="transmembrane region" description="Helical" evidence="1">
    <location>
        <begin position="375"/>
        <end position="395"/>
    </location>
</feature>
<feature type="transmembrane region" description="Helical" evidence="1">
    <location>
        <begin position="70"/>
        <end position="95"/>
    </location>
</feature>
<dbReference type="Proteomes" id="UP000318521">
    <property type="component" value="Unassembled WGS sequence"/>
</dbReference>
<feature type="transmembrane region" description="Helical" evidence="1">
    <location>
        <begin position="260"/>
        <end position="281"/>
    </location>
</feature>
<dbReference type="PANTHER" id="PTHR30282">
    <property type="entry name" value="P-AMINOBENZOYL GLUTAMATE TRANSPORTER"/>
    <property type="match status" value="1"/>
</dbReference>
<gene>
    <name evidence="2" type="ORF">FN960_02765</name>
</gene>
<dbReference type="GO" id="GO:1902604">
    <property type="term" value="P:p-aminobenzoyl-glutamate transmembrane transport"/>
    <property type="evidence" value="ECO:0007669"/>
    <property type="project" value="InterPro"/>
</dbReference>
<keyword evidence="3" id="KW-1185">Reference proteome</keyword>
<dbReference type="PANTHER" id="PTHR30282:SF0">
    <property type="entry name" value="P-AMINOBENZOYL-GLUTAMATE TRANSPORT PROTEIN"/>
    <property type="match status" value="1"/>
</dbReference>
<dbReference type="AlphaFoldDB" id="A0A554A473"/>
<feature type="transmembrane region" description="Helical" evidence="1">
    <location>
        <begin position="24"/>
        <end position="50"/>
    </location>
</feature>
<organism evidence="2 3">
    <name type="scientific">Alkalicoccobacillus porphyridii</name>
    <dbReference type="NCBI Taxonomy" id="2597270"/>
    <lineage>
        <taxon>Bacteria</taxon>
        <taxon>Bacillati</taxon>
        <taxon>Bacillota</taxon>
        <taxon>Bacilli</taxon>
        <taxon>Bacillales</taxon>
        <taxon>Bacillaceae</taxon>
        <taxon>Alkalicoccobacillus</taxon>
    </lineage>
</organism>
<dbReference type="EMBL" id="VLXZ01000001">
    <property type="protein sequence ID" value="TSB48493.1"/>
    <property type="molecule type" value="Genomic_DNA"/>
</dbReference>
<dbReference type="GO" id="GO:0015558">
    <property type="term" value="F:secondary active p-aminobenzoyl-glutamate transmembrane transporter activity"/>
    <property type="evidence" value="ECO:0007669"/>
    <property type="project" value="InterPro"/>
</dbReference>
<protein>
    <submittedName>
        <fullName evidence="2">AbgT family transporter</fullName>
    </submittedName>
</protein>
<keyword evidence="1" id="KW-0472">Membrane</keyword>
<feature type="transmembrane region" description="Helical" evidence="1">
    <location>
        <begin position="339"/>
        <end position="363"/>
    </location>
</feature>
<feature type="transmembrane region" description="Helical" evidence="1">
    <location>
        <begin position="208"/>
        <end position="226"/>
    </location>
</feature>
<feature type="transmembrane region" description="Helical" evidence="1">
    <location>
        <begin position="293"/>
        <end position="314"/>
    </location>
</feature>
<evidence type="ECO:0000313" key="2">
    <source>
        <dbReference type="EMBL" id="TSB48493.1"/>
    </source>
</evidence>
<dbReference type="RefSeq" id="WP_143846837.1">
    <property type="nucleotide sequence ID" value="NZ_VLXZ01000001.1"/>
</dbReference>
<keyword evidence="1" id="KW-1133">Transmembrane helix</keyword>
<keyword evidence="1" id="KW-0812">Transmembrane</keyword>
<name>A0A554A473_9BACI</name>
<feature type="transmembrane region" description="Helical" evidence="1">
    <location>
        <begin position="130"/>
        <end position="151"/>
    </location>
</feature>
<dbReference type="OrthoDB" id="3314392at2"/>
<feature type="transmembrane region" description="Helical" evidence="1">
    <location>
        <begin position="402"/>
        <end position="418"/>
    </location>
</feature>
<sequence length="501" mass="53327">MMNRMLQRTLTVIERLGNLLPQPITIFLLLIGVLVATSTVLQLLGVTVINPGTGEETEIQSLLSGEGVNFITSSLVSNFTGFAPLGVVLVMMLGIGLAERVGLLTALIKKLMMSAPVWLIPYAVFFTGNFAVVGTDSAFLIVPPLAGIIYYSLGKHPVAGVITGFVGVASGYATGVVITANEPLLAGITNEAMGVIGLEGTVSAISNYYFMVAGVFLCTLIGGTITRKLTEPRLGEFTGEVDESTEPVTKEETAALKATGIVGLVYVAVIAVGVFIPNSFLLNEEGGLIPSPLLNGIVVYLLVLFALLGLTYGYKMGKISGMKDIAAYMGEAIGSMRNFIVLVFFISQFTALFAWSGIGLWVSVNGTEFLEAMNFTGIGLIIGFILMTSMLNLIITSGSGQWAIFAPIFIPMFIQLGYDPAFAQMAYRVGDSSTSMITPLSPYILITLEFVRKYQKDAGLGSLISYTLPYSICLLVGMTTLIIIFYLFGIPVGPDGGVFLD</sequence>